<name>A0A3R6INI9_9BACT</name>
<comment type="caution">
    <text evidence="1">The sequence shown here is derived from an EMBL/GenBank/DDBJ whole genome shotgun (WGS) entry which is preliminary data.</text>
</comment>
<organism evidence="1 2">
    <name type="scientific">Segatella copri</name>
    <dbReference type="NCBI Taxonomy" id="165179"/>
    <lineage>
        <taxon>Bacteria</taxon>
        <taxon>Pseudomonadati</taxon>
        <taxon>Bacteroidota</taxon>
        <taxon>Bacteroidia</taxon>
        <taxon>Bacteroidales</taxon>
        <taxon>Prevotellaceae</taxon>
        <taxon>Segatella</taxon>
    </lineage>
</organism>
<dbReference type="EMBL" id="QRNB01000001">
    <property type="protein sequence ID" value="RHK13166.1"/>
    <property type="molecule type" value="Genomic_DNA"/>
</dbReference>
<sequence length="330" mass="36064">MGKKVRISDESVNCYGTRIITSGIDLTQYERNPVLLYMHDRSQGVVGLVKNLKVENGELTGEIEFDGATELSQRLKKQYEFGSMRMVSANLQILETSDDKSLVLEGQTAQTITKSRLFEVSAVDIGGNDNAIVLYSPDGEQLPLMKGEENGSAFLPLLNSNINPLKKEVEMELKTLALQLGLSETADEATVLQKVSELKLKAEGAAALQKQVDELKAAQEALALAGITAAVDQAVSEKRIDAGMKNHFVELGKKVGIDTLKLTLSAMQPQGKLSAQLHSTDTGQIVAEETDFSKYEKLSAVPSGKMMDLHDNHPDEFVRLYKAEYGFEPA</sequence>
<reference evidence="1 2" key="1">
    <citation type="submission" date="2018-08" db="EMBL/GenBank/DDBJ databases">
        <title>A genome reference for cultivated species of the human gut microbiota.</title>
        <authorList>
            <person name="Zou Y."/>
            <person name="Xue W."/>
            <person name="Luo G."/>
        </authorList>
    </citation>
    <scope>NUCLEOTIDE SEQUENCE [LARGE SCALE GENOMIC DNA]</scope>
    <source>
        <strain evidence="1 2">AF46-2NS</strain>
    </source>
</reference>
<dbReference type="Proteomes" id="UP000286211">
    <property type="component" value="Unassembled WGS sequence"/>
</dbReference>
<gene>
    <name evidence="1" type="ORF">DW079_00375</name>
</gene>
<accession>A0A3R6INI9</accession>
<proteinExistence type="predicted"/>
<evidence type="ECO:0000313" key="1">
    <source>
        <dbReference type="EMBL" id="RHK13166.1"/>
    </source>
</evidence>
<dbReference type="AlphaFoldDB" id="A0A3R6INI9"/>
<evidence type="ECO:0000313" key="2">
    <source>
        <dbReference type="Proteomes" id="UP000286211"/>
    </source>
</evidence>
<protein>
    <submittedName>
        <fullName evidence="1">Peptidase</fullName>
    </submittedName>
</protein>